<evidence type="ECO:0000256" key="15">
    <source>
        <dbReference type="ARBA" id="ARBA00044770"/>
    </source>
</evidence>
<protein>
    <recommendedName>
        <fullName evidence="13">Probable peptidoglycan glycosyltransferase FtsW</fullName>
        <ecNumber evidence="15">2.4.99.28</ecNumber>
    </recommendedName>
    <alternativeName>
        <fullName evidence="14">Cell division protein FtsW</fullName>
    </alternativeName>
    <alternativeName>
        <fullName evidence="11">Cell wall polymerase</fullName>
    </alternativeName>
    <alternativeName>
        <fullName evidence="10">Peptidoglycan polymerase</fullName>
    </alternativeName>
</protein>
<evidence type="ECO:0000256" key="13">
    <source>
        <dbReference type="ARBA" id="ARBA00041185"/>
    </source>
</evidence>
<comment type="similarity">
    <text evidence="12">Belongs to the SEDS family. FtsW subfamily.</text>
</comment>
<feature type="region of interest" description="Disordered" evidence="18">
    <location>
        <begin position="89"/>
        <end position="112"/>
    </location>
</feature>
<evidence type="ECO:0000256" key="18">
    <source>
        <dbReference type="SAM" id="MobiDB-lite"/>
    </source>
</evidence>
<dbReference type="EMBL" id="BSUJ01000001">
    <property type="protein sequence ID" value="GMA18948.1"/>
    <property type="molecule type" value="Genomic_DNA"/>
</dbReference>
<comment type="catalytic activity">
    <reaction evidence="16">
        <text>[GlcNAc-(1-&gt;4)-Mur2Ac(oyl-L-Ala-gamma-D-Glu-L-Lys-D-Ala-D-Ala)](n)-di-trans,octa-cis-undecaprenyl diphosphate + beta-D-GlcNAc-(1-&gt;4)-Mur2Ac(oyl-L-Ala-gamma-D-Glu-L-Lys-D-Ala-D-Ala)-di-trans,octa-cis-undecaprenyl diphosphate = [GlcNAc-(1-&gt;4)-Mur2Ac(oyl-L-Ala-gamma-D-Glu-L-Lys-D-Ala-D-Ala)](n+1)-di-trans,octa-cis-undecaprenyl diphosphate + di-trans,octa-cis-undecaprenyl diphosphate + H(+)</text>
        <dbReference type="Rhea" id="RHEA:23708"/>
        <dbReference type="Rhea" id="RHEA-COMP:9602"/>
        <dbReference type="Rhea" id="RHEA-COMP:9603"/>
        <dbReference type="ChEBI" id="CHEBI:15378"/>
        <dbReference type="ChEBI" id="CHEBI:58405"/>
        <dbReference type="ChEBI" id="CHEBI:60033"/>
        <dbReference type="ChEBI" id="CHEBI:78435"/>
        <dbReference type="EC" id="2.4.99.28"/>
    </reaction>
</comment>
<comment type="subcellular location">
    <subcellularLocation>
        <location evidence="1">Membrane</location>
        <topology evidence="1">Multi-pass membrane protein</topology>
    </subcellularLocation>
</comment>
<evidence type="ECO:0000256" key="5">
    <source>
        <dbReference type="ARBA" id="ARBA00022692"/>
    </source>
</evidence>
<dbReference type="Proteomes" id="UP001157109">
    <property type="component" value="Unassembled WGS sequence"/>
</dbReference>
<comment type="caution">
    <text evidence="20">The sequence shown here is derived from an EMBL/GenBank/DDBJ whole genome shotgun (WGS) entry which is preliminary data.</text>
</comment>
<dbReference type="PANTHER" id="PTHR30474:SF2">
    <property type="entry name" value="PEPTIDOGLYCAN GLYCOSYLTRANSFERASE FTSW-RELATED"/>
    <property type="match status" value="1"/>
</dbReference>
<keyword evidence="8 19" id="KW-1133">Transmembrane helix</keyword>
<organism evidence="20 21">
    <name type="scientific">Arsenicicoccus piscis</name>
    <dbReference type="NCBI Taxonomy" id="673954"/>
    <lineage>
        <taxon>Bacteria</taxon>
        <taxon>Bacillati</taxon>
        <taxon>Actinomycetota</taxon>
        <taxon>Actinomycetes</taxon>
        <taxon>Micrococcales</taxon>
        <taxon>Intrasporangiaceae</taxon>
        <taxon>Arsenicicoccus</taxon>
    </lineage>
</organism>
<dbReference type="InterPro" id="IPR001182">
    <property type="entry name" value="FtsW/RodA"/>
</dbReference>
<comment type="function">
    <text evidence="17">Peptidoglycan polymerase that is essential for cell division.</text>
</comment>
<keyword evidence="7" id="KW-0573">Peptidoglycan synthesis</keyword>
<evidence type="ECO:0000313" key="21">
    <source>
        <dbReference type="Proteomes" id="UP001157109"/>
    </source>
</evidence>
<dbReference type="PANTHER" id="PTHR30474">
    <property type="entry name" value="CELL CYCLE PROTEIN"/>
    <property type="match status" value="1"/>
</dbReference>
<keyword evidence="4" id="KW-0808">Transferase</keyword>
<accession>A0ABQ6HLK4</accession>
<keyword evidence="21" id="KW-1185">Reference proteome</keyword>
<evidence type="ECO:0000256" key="3">
    <source>
        <dbReference type="ARBA" id="ARBA00022676"/>
    </source>
</evidence>
<evidence type="ECO:0000256" key="19">
    <source>
        <dbReference type="SAM" id="Phobius"/>
    </source>
</evidence>
<evidence type="ECO:0000256" key="4">
    <source>
        <dbReference type="ARBA" id="ARBA00022679"/>
    </source>
</evidence>
<evidence type="ECO:0000256" key="12">
    <source>
        <dbReference type="ARBA" id="ARBA00038053"/>
    </source>
</evidence>
<evidence type="ECO:0000256" key="9">
    <source>
        <dbReference type="ARBA" id="ARBA00023136"/>
    </source>
</evidence>
<dbReference type="EC" id="2.4.99.28" evidence="15"/>
<evidence type="ECO:0000256" key="14">
    <source>
        <dbReference type="ARBA" id="ARBA00041418"/>
    </source>
</evidence>
<evidence type="ECO:0000256" key="8">
    <source>
        <dbReference type="ARBA" id="ARBA00022989"/>
    </source>
</evidence>
<evidence type="ECO:0000256" key="2">
    <source>
        <dbReference type="ARBA" id="ARBA00004752"/>
    </source>
</evidence>
<name>A0ABQ6HLK4_9MICO</name>
<keyword evidence="6" id="KW-0133">Cell shape</keyword>
<dbReference type="InterPro" id="IPR018365">
    <property type="entry name" value="Cell_cycle_FtsW-rel_CS"/>
</dbReference>
<feature type="transmembrane region" description="Helical" evidence="19">
    <location>
        <begin position="57"/>
        <end position="81"/>
    </location>
</feature>
<evidence type="ECO:0000256" key="11">
    <source>
        <dbReference type="ARBA" id="ARBA00033270"/>
    </source>
</evidence>
<evidence type="ECO:0000313" key="20">
    <source>
        <dbReference type="EMBL" id="GMA18948.1"/>
    </source>
</evidence>
<proteinExistence type="inferred from homology"/>
<keyword evidence="3" id="KW-0328">Glycosyltransferase</keyword>
<sequence length="112" mass="12151">MLALIALLCFACYRLVRRSDDFFVRICAAGVMTWLIVQSAINIGAVTGLLPVIGVPLPLISSGGTAIISTLMALGMLMSFARHEPGAQAALTRRRRPPRRTLAVMSRRRSTP</sequence>
<dbReference type="PROSITE" id="PS00428">
    <property type="entry name" value="FTSW_RODA_SPOVE"/>
    <property type="match status" value="1"/>
</dbReference>
<evidence type="ECO:0000256" key="16">
    <source>
        <dbReference type="ARBA" id="ARBA00049902"/>
    </source>
</evidence>
<keyword evidence="9 19" id="KW-0472">Membrane</keyword>
<evidence type="ECO:0000256" key="6">
    <source>
        <dbReference type="ARBA" id="ARBA00022960"/>
    </source>
</evidence>
<evidence type="ECO:0000256" key="17">
    <source>
        <dbReference type="ARBA" id="ARBA00049966"/>
    </source>
</evidence>
<dbReference type="Pfam" id="PF01098">
    <property type="entry name" value="FTSW_RODA_SPOVE"/>
    <property type="match status" value="1"/>
</dbReference>
<gene>
    <name evidence="20" type="ORF">GCM10025862_09690</name>
</gene>
<evidence type="ECO:0000256" key="7">
    <source>
        <dbReference type="ARBA" id="ARBA00022984"/>
    </source>
</evidence>
<keyword evidence="5 19" id="KW-0812">Transmembrane</keyword>
<feature type="transmembrane region" description="Helical" evidence="19">
    <location>
        <begin position="28"/>
        <end position="50"/>
    </location>
</feature>
<evidence type="ECO:0000256" key="1">
    <source>
        <dbReference type="ARBA" id="ARBA00004141"/>
    </source>
</evidence>
<comment type="pathway">
    <text evidence="2">Cell wall biogenesis; peptidoglycan biosynthesis.</text>
</comment>
<reference evidence="21" key="1">
    <citation type="journal article" date="2019" name="Int. J. Syst. Evol. Microbiol.">
        <title>The Global Catalogue of Microorganisms (GCM) 10K type strain sequencing project: providing services to taxonomists for standard genome sequencing and annotation.</title>
        <authorList>
            <consortium name="The Broad Institute Genomics Platform"/>
            <consortium name="The Broad Institute Genome Sequencing Center for Infectious Disease"/>
            <person name="Wu L."/>
            <person name="Ma J."/>
        </authorList>
    </citation>
    <scope>NUCLEOTIDE SEQUENCE [LARGE SCALE GENOMIC DNA]</scope>
    <source>
        <strain evidence="21">NBRC 105830</strain>
    </source>
</reference>
<evidence type="ECO:0000256" key="10">
    <source>
        <dbReference type="ARBA" id="ARBA00032370"/>
    </source>
</evidence>